<accession>A0A6J6BCV1</accession>
<comment type="similarity">
    <text evidence="2">Belongs to the methylmalonyl-CoA mutase family.</text>
</comment>
<dbReference type="InterPro" id="IPR036724">
    <property type="entry name" value="Cobalamin-bd_sf"/>
</dbReference>
<proteinExistence type="inferred from homology"/>
<dbReference type="Gene3D" id="3.20.20.240">
    <property type="entry name" value="Methylmalonyl-CoA mutase"/>
    <property type="match status" value="1"/>
</dbReference>
<evidence type="ECO:0000256" key="3">
    <source>
        <dbReference type="ARBA" id="ARBA00022628"/>
    </source>
</evidence>
<evidence type="ECO:0000256" key="5">
    <source>
        <dbReference type="ARBA" id="ARBA00023285"/>
    </source>
</evidence>
<feature type="domain" description="Methylmalonyl-CoA mutase alpha/beta chain catalytic" evidence="6">
    <location>
        <begin position="53"/>
        <end position="126"/>
    </location>
</feature>
<evidence type="ECO:0000256" key="2">
    <source>
        <dbReference type="ARBA" id="ARBA00008465"/>
    </source>
</evidence>
<evidence type="ECO:0000313" key="7">
    <source>
        <dbReference type="EMBL" id="CAB4536223.1"/>
    </source>
</evidence>
<keyword evidence="3" id="KW-0846">Cobalamin</keyword>
<keyword evidence="4" id="KW-0413">Isomerase</keyword>
<dbReference type="AlphaFoldDB" id="A0A6J6BCV1"/>
<evidence type="ECO:0000256" key="4">
    <source>
        <dbReference type="ARBA" id="ARBA00023235"/>
    </source>
</evidence>
<dbReference type="GO" id="GO:0019678">
    <property type="term" value="P:propionate metabolic process, methylmalonyl pathway"/>
    <property type="evidence" value="ECO:0007669"/>
    <property type="project" value="TreeGrafter"/>
</dbReference>
<dbReference type="PANTHER" id="PTHR48101:SF4">
    <property type="entry name" value="METHYLMALONYL-COA MUTASE, MITOCHONDRIAL"/>
    <property type="match status" value="1"/>
</dbReference>
<dbReference type="PANTHER" id="PTHR48101">
    <property type="entry name" value="METHYLMALONYL-COA MUTASE, MITOCHONDRIAL-RELATED"/>
    <property type="match status" value="1"/>
</dbReference>
<dbReference type="GO" id="GO:0004494">
    <property type="term" value="F:methylmalonyl-CoA mutase activity"/>
    <property type="evidence" value="ECO:0007669"/>
    <property type="project" value="UniProtKB-EC"/>
</dbReference>
<sequence length="621" mass="64839">MDLPVSAPALNTDLDAPALADWRALVNKVLDRSGSLDSAGLDRAFARRLTTTTADGVTLSPLYTHADEAPERATPGSAPFTRGSTAAGSVVAGWDVRALHADADANATQAAVLADLEGGATSLWLKLGSDAIAISDLPTILEPVLLDLAAVVLDAGDDAIAAAHALEDIWSARGLEPHQVSGNFGFDPLGQAARNGTSPDLIPTVGFAVASAERFAHMRSFVADGLVLHEAGATDAQELAGVIAMGTEYVRALVDAGLSVDLAFTQVEFRLSATADQFATIAKLRAARQLWSRVAEVSGVQQDAVAGAGAMRQHVVTSWSMLSRRDPWVNLLRGTVAAFGAGVGGAQSVTVLPFDAALGLPDSMSRRLARNTSALLIEESHVGRVIDPAGGSWFVENLTQEVAEAAWGLFTAMEGRGGFTADLASGDLASSLAQSARERAVRIAHRRDPLTGVSEFPDVHETPLVRKAVSAPEPRGLPRVRYAEGFERLRDRSDAAPEHPRVVLVAIGEVSDYTARTTFAKNFYEAGGIRAETIAFADSARAEITATGLACICSSDAVYADQAVAVAQTLTEWGIKQVHLAGPGGDLKDALTQAGVSVFVSLGVDVIDVLTTALNECGVAQ</sequence>
<dbReference type="SUPFAM" id="SSF52242">
    <property type="entry name" value="Cobalamin (vitamin B12)-binding domain"/>
    <property type="match status" value="1"/>
</dbReference>
<dbReference type="InterPro" id="IPR016176">
    <property type="entry name" value="Cbl-dep_enz_cat"/>
</dbReference>
<dbReference type="CDD" id="cd03677">
    <property type="entry name" value="MM_CoA_mutase_beta"/>
    <property type="match status" value="1"/>
</dbReference>
<comment type="cofactor">
    <cofactor evidence="1">
        <name>adenosylcob(III)alamin</name>
        <dbReference type="ChEBI" id="CHEBI:18408"/>
    </cofactor>
</comment>
<dbReference type="InterPro" id="IPR006099">
    <property type="entry name" value="MeMalonylCoA_mutase_a/b_cat"/>
</dbReference>
<dbReference type="SUPFAM" id="SSF51703">
    <property type="entry name" value="Cobalamin (vitamin B12)-dependent enzymes"/>
    <property type="match status" value="1"/>
</dbReference>
<evidence type="ECO:0000259" key="6">
    <source>
        <dbReference type="Pfam" id="PF01642"/>
    </source>
</evidence>
<feature type="domain" description="Methylmalonyl-CoA mutase alpha/beta chain catalytic" evidence="6">
    <location>
        <begin position="133"/>
        <end position="464"/>
    </location>
</feature>
<gene>
    <name evidence="7" type="ORF">UFOPK1446_00152</name>
</gene>
<name>A0A6J6BCV1_9ZZZZ</name>
<evidence type="ECO:0000256" key="1">
    <source>
        <dbReference type="ARBA" id="ARBA00001922"/>
    </source>
</evidence>
<dbReference type="EMBL" id="CAEZSO010000017">
    <property type="protein sequence ID" value="CAB4536223.1"/>
    <property type="molecule type" value="Genomic_DNA"/>
</dbReference>
<keyword evidence="5" id="KW-0170">Cobalt</keyword>
<dbReference type="GO" id="GO:0005737">
    <property type="term" value="C:cytoplasm"/>
    <property type="evidence" value="ECO:0007669"/>
    <property type="project" value="TreeGrafter"/>
</dbReference>
<organism evidence="7">
    <name type="scientific">freshwater metagenome</name>
    <dbReference type="NCBI Taxonomy" id="449393"/>
    <lineage>
        <taxon>unclassified sequences</taxon>
        <taxon>metagenomes</taxon>
        <taxon>ecological metagenomes</taxon>
    </lineage>
</organism>
<dbReference type="GO" id="GO:0031419">
    <property type="term" value="F:cobalamin binding"/>
    <property type="evidence" value="ECO:0007669"/>
    <property type="project" value="UniProtKB-KW"/>
</dbReference>
<dbReference type="GO" id="GO:0046872">
    <property type="term" value="F:metal ion binding"/>
    <property type="evidence" value="ECO:0007669"/>
    <property type="project" value="InterPro"/>
</dbReference>
<reference evidence="7" key="1">
    <citation type="submission" date="2020-05" db="EMBL/GenBank/DDBJ databases">
        <authorList>
            <person name="Chiriac C."/>
            <person name="Salcher M."/>
            <person name="Ghai R."/>
            <person name="Kavagutti S V."/>
        </authorList>
    </citation>
    <scope>NUCLEOTIDE SEQUENCE</scope>
</reference>
<protein>
    <submittedName>
        <fullName evidence="7">Unannotated protein</fullName>
    </submittedName>
</protein>
<dbReference type="Pfam" id="PF01642">
    <property type="entry name" value="MM_CoA_mutase"/>
    <property type="match status" value="2"/>
</dbReference>
<dbReference type="Gene3D" id="3.40.50.280">
    <property type="entry name" value="Cobalamin-binding domain"/>
    <property type="match status" value="1"/>
</dbReference>